<dbReference type="AlphaFoldDB" id="A0A3P6RVL7"/>
<feature type="coiled-coil region" evidence="1">
    <location>
        <begin position="94"/>
        <end position="121"/>
    </location>
</feature>
<accession>A0A3P6RVL7</accession>
<proteinExistence type="predicted"/>
<evidence type="ECO:0000313" key="3">
    <source>
        <dbReference type="Proteomes" id="UP000271889"/>
    </source>
</evidence>
<gene>
    <name evidence="2" type="ORF">CGOC_LOCUS4243</name>
</gene>
<protein>
    <submittedName>
        <fullName evidence="2">Uncharacterized protein</fullName>
    </submittedName>
</protein>
<dbReference type="EMBL" id="UYRV01011518">
    <property type="protein sequence ID" value="VDK58195.1"/>
    <property type="molecule type" value="Genomic_DNA"/>
</dbReference>
<keyword evidence="1" id="KW-0175">Coiled coil</keyword>
<dbReference type="OrthoDB" id="5866870at2759"/>
<dbReference type="Proteomes" id="UP000271889">
    <property type="component" value="Unassembled WGS sequence"/>
</dbReference>
<name>A0A3P6RVL7_CYLGO</name>
<evidence type="ECO:0000256" key="1">
    <source>
        <dbReference type="SAM" id="Coils"/>
    </source>
</evidence>
<reference evidence="2 3" key="1">
    <citation type="submission" date="2018-11" db="EMBL/GenBank/DDBJ databases">
        <authorList>
            <consortium name="Pathogen Informatics"/>
        </authorList>
    </citation>
    <scope>NUCLEOTIDE SEQUENCE [LARGE SCALE GENOMIC DNA]</scope>
</reference>
<organism evidence="2 3">
    <name type="scientific">Cylicostephanus goldi</name>
    <name type="common">Nematode worm</name>
    <dbReference type="NCBI Taxonomy" id="71465"/>
    <lineage>
        <taxon>Eukaryota</taxon>
        <taxon>Metazoa</taxon>
        <taxon>Ecdysozoa</taxon>
        <taxon>Nematoda</taxon>
        <taxon>Chromadorea</taxon>
        <taxon>Rhabditida</taxon>
        <taxon>Rhabditina</taxon>
        <taxon>Rhabditomorpha</taxon>
        <taxon>Strongyloidea</taxon>
        <taxon>Strongylidae</taxon>
        <taxon>Cylicostephanus</taxon>
    </lineage>
</organism>
<evidence type="ECO:0000313" key="2">
    <source>
        <dbReference type="EMBL" id="VDK58195.1"/>
    </source>
</evidence>
<keyword evidence="3" id="KW-1185">Reference proteome</keyword>
<sequence length="145" mass="17228">MDEKKLKERILEQDTTIRELQKTIKRMEEDMGSKLNESILIETSNRINAHESRIYQTDISLYEHDLKETKEHLKKLRYDLSTEVSKRVAAEDDLRRRLIEIAELEHKLKDANDAKNALQEKVIIKVDVSDKRVPQYPSYPHYRHG</sequence>
<feature type="coiled-coil region" evidence="1">
    <location>
        <begin position="3"/>
        <end position="37"/>
    </location>
</feature>